<proteinExistence type="predicted"/>
<keyword evidence="2" id="KW-1185">Reference proteome</keyword>
<dbReference type="RefSeq" id="WP_092319991.1">
    <property type="nucleotide sequence ID" value="NZ_FOKY01000024.1"/>
</dbReference>
<evidence type="ECO:0000313" key="2">
    <source>
        <dbReference type="Proteomes" id="UP000240042"/>
    </source>
</evidence>
<dbReference type="EMBL" id="FOKY01000024">
    <property type="protein sequence ID" value="SFB93535.1"/>
    <property type="molecule type" value="Genomic_DNA"/>
</dbReference>
<evidence type="ECO:0000313" key="1">
    <source>
        <dbReference type="EMBL" id="SFB93535.1"/>
    </source>
</evidence>
<gene>
    <name evidence="1" type="ORF">SAMN02745150_01373</name>
</gene>
<protein>
    <submittedName>
        <fullName evidence="1">Uncharacterized protein</fullName>
    </submittedName>
</protein>
<accession>A0A1I1F2C3</accession>
<organism evidence="1 2">
    <name type="scientific">Brevinema andersonii</name>
    <dbReference type="NCBI Taxonomy" id="34097"/>
    <lineage>
        <taxon>Bacteria</taxon>
        <taxon>Pseudomonadati</taxon>
        <taxon>Spirochaetota</taxon>
        <taxon>Spirochaetia</taxon>
        <taxon>Brevinematales</taxon>
        <taxon>Brevinemataceae</taxon>
        <taxon>Brevinema</taxon>
    </lineage>
</organism>
<dbReference type="Proteomes" id="UP000240042">
    <property type="component" value="Unassembled WGS sequence"/>
</dbReference>
<sequence>MRKLTGSLGVFLGLVSCSVTSQFVPRDILYVNYWIDYPVNFYKMDGEYVNTAITSSTINPSLEKVQEFTTFSDKDGMLYLAYSSTDNISETIELSDNGTEYTNKLKRKIETLNYEVDIEITKIFTNRTGSSTKLLKSVSTNSITEQQKLNPDNGVWVRLLKFNRNNRAGNPWELQFVTKVPMPLSEIKVVSIPGHSIPYIAAISNRNRLAIFGTDRKEGNIRFIHSPNGLNLHEGRSPHSVKQLSFWNDGDRLYGAMIEDNLSYIGYVRNSVWQTDYNNIWGNTPEIFEVAQGATMAYGIWWSTIDKVTTIAGYLTNGVQGKKWLLIDNLRATERPSIRSKIYTDANGLTREGTFIGTIYSTSKFFQLSRIDDNRIKHIAPPVDGYNERYSFDIDKYGRVLYTRINTENTIDVAGFTRDIWIESTRPEYNQSSSGIDRVQYKTHPNSTINTFFIDNLYPHVVFVNHLGNIQFLEGRDRGTI</sequence>
<reference evidence="2" key="1">
    <citation type="submission" date="2016-10" db="EMBL/GenBank/DDBJ databases">
        <authorList>
            <person name="Varghese N."/>
            <person name="Submissions S."/>
        </authorList>
    </citation>
    <scope>NUCLEOTIDE SEQUENCE [LARGE SCALE GENOMIC DNA]</scope>
    <source>
        <strain evidence="2">ATCC 43811</strain>
    </source>
</reference>
<dbReference type="PROSITE" id="PS51257">
    <property type="entry name" value="PROKAR_LIPOPROTEIN"/>
    <property type="match status" value="1"/>
</dbReference>
<dbReference type="AlphaFoldDB" id="A0A1I1F2C3"/>
<name>A0A1I1F2C3_BREAD</name>